<organism evidence="12">
    <name type="scientific">Candidatus Caldatribacterium saccharofermentans</name>
    <dbReference type="NCBI Taxonomy" id="1454753"/>
    <lineage>
        <taxon>Bacteria</taxon>
        <taxon>Pseudomonadati</taxon>
        <taxon>Atribacterota</taxon>
        <taxon>Atribacteria</taxon>
        <taxon>Atribacterales</taxon>
        <taxon>Candidatus Caldatribacteriaceae</taxon>
        <taxon>Candidatus Caldatribacterium</taxon>
    </lineage>
</organism>
<keyword evidence="8" id="KW-0902">Two-component regulatory system</keyword>
<dbReference type="AlphaFoldDB" id="A0A7V4WKJ5"/>
<evidence type="ECO:0000313" key="12">
    <source>
        <dbReference type="EMBL" id="HGY39216.1"/>
    </source>
</evidence>
<dbReference type="Gene3D" id="1.20.5.1930">
    <property type="match status" value="1"/>
</dbReference>
<evidence type="ECO:0000256" key="6">
    <source>
        <dbReference type="ARBA" id="ARBA00022777"/>
    </source>
</evidence>
<dbReference type="EC" id="2.7.13.3" evidence="2"/>
<dbReference type="InterPro" id="IPR011712">
    <property type="entry name" value="Sig_transdc_His_kin_sub3_dim/P"/>
</dbReference>
<dbReference type="SUPFAM" id="SSF55874">
    <property type="entry name" value="ATPase domain of HSP90 chaperone/DNA topoisomerase II/histidine kinase"/>
    <property type="match status" value="1"/>
</dbReference>
<evidence type="ECO:0000256" key="4">
    <source>
        <dbReference type="ARBA" id="ARBA00022679"/>
    </source>
</evidence>
<dbReference type="Gene3D" id="3.30.565.10">
    <property type="entry name" value="Histidine kinase-like ATPase, C-terminal domain"/>
    <property type="match status" value="1"/>
</dbReference>
<dbReference type="PANTHER" id="PTHR24421:SF10">
    <property type="entry name" value="NITRATE_NITRITE SENSOR PROTEIN NARQ"/>
    <property type="match status" value="1"/>
</dbReference>
<comment type="catalytic activity">
    <reaction evidence="1">
        <text>ATP + protein L-histidine = ADP + protein N-phospho-L-histidine.</text>
        <dbReference type="EC" id="2.7.13.3"/>
    </reaction>
</comment>
<evidence type="ECO:0000256" key="8">
    <source>
        <dbReference type="ARBA" id="ARBA00023012"/>
    </source>
</evidence>
<dbReference type="EMBL" id="DTIY01000035">
    <property type="protein sequence ID" value="HGY39216.1"/>
    <property type="molecule type" value="Genomic_DNA"/>
</dbReference>
<feature type="domain" description="Histidine kinase/HSP90-like ATPase" evidence="9">
    <location>
        <begin position="435"/>
        <end position="523"/>
    </location>
</feature>
<dbReference type="InterPro" id="IPR003594">
    <property type="entry name" value="HATPase_dom"/>
</dbReference>
<evidence type="ECO:0000259" key="9">
    <source>
        <dbReference type="Pfam" id="PF02518"/>
    </source>
</evidence>
<dbReference type="Pfam" id="PF02518">
    <property type="entry name" value="HATPase_c"/>
    <property type="match status" value="1"/>
</dbReference>
<proteinExistence type="predicted"/>
<dbReference type="GO" id="GO:0005524">
    <property type="term" value="F:ATP binding"/>
    <property type="evidence" value="ECO:0007669"/>
    <property type="project" value="UniProtKB-KW"/>
</dbReference>
<dbReference type="SUPFAM" id="SSF55781">
    <property type="entry name" value="GAF domain-like"/>
    <property type="match status" value="1"/>
</dbReference>
<accession>A0A7V4WKJ5</accession>
<comment type="caution">
    <text evidence="12">The sequence shown here is derived from an EMBL/GenBank/DDBJ whole genome shotgun (WGS) entry which is preliminary data.</text>
</comment>
<evidence type="ECO:0000256" key="1">
    <source>
        <dbReference type="ARBA" id="ARBA00000085"/>
    </source>
</evidence>
<dbReference type="GO" id="GO:0016020">
    <property type="term" value="C:membrane"/>
    <property type="evidence" value="ECO:0007669"/>
    <property type="project" value="InterPro"/>
</dbReference>
<feature type="domain" description="Signal transduction histidine kinase subgroup 3 dimerisation and phosphoacceptor" evidence="10">
    <location>
        <begin position="327"/>
        <end position="387"/>
    </location>
</feature>
<protein>
    <recommendedName>
        <fullName evidence="2">histidine kinase</fullName>
        <ecNumber evidence="2">2.7.13.3</ecNumber>
    </recommendedName>
</protein>
<feature type="domain" description="GAF" evidence="11">
    <location>
        <begin position="23"/>
        <end position="143"/>
    </location>
</feature>
<keyword evidence="3" id="KW-0597">Phosphoprotein</keyword>
<keyword evidence="7" id="KW-0067">ATP-binding</keyword>
<dbReference type="GO" id="GO:0046983">
    <property type="term" value="F:protein dimerization activity"/>
    <property type="evidence" value="ECO:0007669"/>
    <property type="project" value="InterPro"/>
</dbReference>
<dbReference type="GO" id="GO:0000155">
    <property type="term" value="F:phosphorelay sensor kinase activity"/>
    <property type="evidence" value="ECO:0007669"/>
    <property type="project" value="InterPro"/>
</dbReference>
<evidence type="ECO:0000256" key="2">
    <source>
        <dbReference type="ARBA" id="ARBA00012438"/>
    </source>
</evidence>
<evidence type="ECO:0000256" key="5">
    <source>
        <dbReference type="ARBA" id="ARBA00022741"/>
    </source>
</evidence>
<name>A0A7V4WKJ5_9BACT</name>
<dbReference type="InterPro" id="IPR036890">
    <property type="entry name" value="HATPase_C_sf"/>
</dbReference>
<dbReference type="InterPro" id="IPR050482">
    <property type="entry name" value="Sensor_HK_TwoCompSys"/>
</dbReference>
<dbReference type="InterPro" id="IPR029016">
    <property type="entry name" value="GAF-like_dom_sf"/>
</dbReference>
<dbReference type="Pfam" id="PF13185">
    <property type="entry name" value="GAF_2"/>
    <property type="match status" value="1"/>
</dbReference>
<dbReference type="Pfam" id="PF07730">
    <property type="entry name" value="HisKA_3"/>
    <property type="match status" value="1"/>
</dbReference>
<dbReference type="Gene3D" id="3.30.450.40">
    <property type="match status" value="1"/>
</dbReference>
<keyword evidence="6" id="KW-0418">Kinase</keyword>
<keyword evidence="5" id="KW-0547">Nucleotide-binding</keyword>
<keyword evidence="4" id="KW-0808">Transferase</keyword>
<evidence type="ECO:0000259" key="11">
    <source>
        <dbReference type="Pfam" id="PF13185"/>
    </source>
</evidence>
<gene>
    <name evidence="12" type="ORF">ENW11_05355</name>
</gene>
<dbReference type="CDD" id="cd16917">
    <property type="entry name" value="HATPase_UhpB-NarQ-NarX-like"/>
    <property type="match status" value="1"/>
</dbReference>
<dbReference type="InterPro" id="IPR003018">
    <property type="entry name" value="GAF"/>
</dbReference>
<evidence type="ECO:0000256" key="3">
    <source>
        <dbReference type="ARBA" id="ARBA00022553"/>
    </source>
</evidence>
<sequence>MECLLEEEAWCADFPWSRTALFLLREILRKFCASSGTLAVFDSFQRKLRVVAAFGLYPQRLRRSPYLPSWGVAAHVLQEGQGVIIDALHSPPLSLPYRRCRDTSSVCVPLWGGNGETALGVLSLNRREGCFSSDILPFLEDLVQRHSEFLRELRETLEEEHLVWMVQKASRVLSGCDWTTGFQGLAHTVLQAFQVMVRAQYAALFALLPTGEYTVVMPRELARVLSPETREKLGQIFLPLFRKRHPVICSARSVLRLLPLSGQTPSKLLVSPLYWRGCFMGAFVALVDAPFSRLLETFLACLSNVAAGMLQSFAFYEKARACIVEQERLRIARNLHDGIAQSLAGAEMYCRALREMLQGEEASVLLHLERFLSSSSQGIREVLRELRGRGQDDGSFALREALLERLDYLFGLQGVRYDLRMRIPEGYLPFPVRKEVFAILEECLMNVWKHAGATVLRVTIGRFKNAVYLVVWDNGKGFCPEQAFFKEHVFGLRGIRERVAALGGMVRIRSRSFRGTRIGVVFPVCW</sequence>
<reference evidence="12" key="1">
    <citation type="journal article" date="2020" name="mSystems">
        <title>Genome- and Community-Level Interaction Insights into Carbon Utilization and Element Cycling Functions of Hydrothermarchaeota in Hydrothermal Sediment.</title>
        <authorList>
            <person name="Zhou Z."/>
            <person name="Liu Y."/>
            <person name="Xu W."/>
            <person name="Pan J."/>
            <person name="Luo Z.H."/>
            <person name="Li M."/>
        </authorList>
    </citation>
    <scope>NUCLEOTIDE SEQUENCE [LARGE SCALE GENOMIC DNA]</scope>
    <source>
        <strain evidence="12">SpSt-82</strain>
    </source>
</reference>
<evidence type="ECO:0000259" key="10">
    <source>
        <dbReference type="Pfam" id="PF07730"/>
    </source>
</evidence>
<dbReference type="PANTHER" id="PTHR24421">
    <property type="entry name" value="NITRATE/NITRITE SENSOR PROTEIN NARX-RELATED"/>
    <property type="match status" value="1"/>
</dbReference>
<evidence type="ECO:0000256" key="7">
    <source>
        <dbReference type="ARBA" id="ARBA00022840"/>
    </source>
</evidence>